<dbReference type="Pfam" id="PF02278">
    <property type="entry name" value="Lyase_8"/>
    <property type="match status" value="1"/>
</dbReference>
<comment type="similarity">
    <text evidence="2">Belongs to the polysaccharide lyase 8 family.</text>
</comment>
<name>A0A419S7E4_9SPHI</name>
<dbReference type="SUPFAM" id="SSF74650">
    <property type="entry name" value="Galactose mutarotase-like"/>
    <property type="match status" value="1"/>
</dbReference>
<dbReference type="AlphaFoldDB" id="A0A419S7E4"/>
<dbReference type="Pfam" id="PF18962">
    <property type="entry name" value="Por_Secre_tail"/>
    <property type="match status" value="1"/>
</dbReference>
<evidence type="ECO:0008006" key="12">
    <source>
        <dbReference type="Google" id="ProtNLM"/>
    </source>
</evidence>
<feature type="domain" description="Lyase N-terminal" evidence="7">
    <location>
        <begin position="13"/>
        <end position="167"/>
    </location>
</feature>
<dbReference type="InterPro" id="IPR015177">
    <property type="entry name" value="Lyase_catalyt"/>
</dbReference>
<evidence type="ECO:0000313" key="10">
    <source>
        <dbReference type="EMBL" id="RKD17267.1"/>
    </source>
</evidence>
<keyword evidence="11" id="KW-1185">Reference proteome</keyword>
<dbReference type="SUPFAM" id="SSF49785">
    <property type="entry name" value="Galactose-binding domain-like"/>
    <property type="match status" value="1"/>
</dbReference>
<dbReference type="EMBL" id="MBTA01000012">
    <property type="protein sequence ID" value="RKD17267.1"/>
    <property type="molecule type" value="Genomic_DNA"/>
</dbReference>
<evidence type="ECO:0000259" key="8">
    <source>
        <dbReference type="Pfam" id="PF09093"/>
    </source>
</evidence>
<comment type="subunit">
    <text evidence="3">Monomer.</text>
</comment>
<dbReference type="Pfam" id="PF09092">
    <property type="entry name" value="Lyase_N"/>
    <property type="match status" value="1"/>
</dbReference>
<accession>A0A419S7E4</accession>
<feature type="domain" description="Secretion system C-terminal sorting" evidence="9">
    <location>
        <begin position="1058"/>
        <end position="1132"/>
    </location>
</feature>
<evidence type="ECO:0000256" key="3">
    <source>
        <dbReference type="ARBA" id="ARBA00011245"/>
    </source>
</evidence>
<dbReference type="GO" id="GO:0005975">
    <property type="term" value="P:carbohydrate metabolic process"/>
    <property type="evidence" value="ECO:0007669"/>
    <property type="project" value="InterPro"/>
</dbReference>
<feature type="domain" description="Polysaccharide lyase family 8 central" evidence="6">
    <location>
        <begin position="545"/>
        <end position="805"/>
    </location>
</feature>
<feature type="domain" description="Lyase catalytic" evidence="8">
    <location>
        <begin position="267"/>
        <end position="516"/>
    </location>
</feature>
<dbReference type="InterPro" id="IPR003159">
    <property type="entry name" value="Lyase_8_central_dom"/>
</dbReference>
<dbReference type="InterPro" id="IPR014718">
    <property type="entry name" value="GH-type_carb-bd"/>
</dbReference>
<dbReference type="PANTHER" id="PTHR37322">
    <property type="match status" value="1"/>
</dbReference>
<dbReference type="Pfam" id="PF09093">
    <property type="entry name" value="Lyase_catalyt"/>
    <property type="match status" value="1"/>
</dbReference>
<sequence length="1134" mass="124345">MNVCSQTLRFSDFEAGIPANYSTNGMGLTISNEHVKSGTKALKWVAQNGDQLTVNNLNISSSEIGSTISGSAQLYVYSLEASADTLLFEFLDQNNIVKRSGRMLLNFKGWRDYHRSYIYDYNNGNQQASFLLNQCRISYRKANGSPASRTLYFDNLKFIGDGDIRQPGPHMALDYPHFKIESPQNPLGAYLKKGNIAITPASPAELIGLATVKSNYARSIGNVSASAVTAAKIYVANCGISRNSDASIKGRGLLATSNPDTLVLISTHIQSLARAFLKNGDNDAKDKLLLFTEYIIDQGVAEGGRNDLATNSYTNARTFPIGFFEALPLYPEPLQTEVINLLKWSNEYNKIYELSPVAGQNTDFVHIKLTFLFETACALTSANEAVNDLKYLKNFLERNADISLGSRDGIKPDGTGFHHQSHHLSYMYAFGTWADRAYALKATPFKISKSAYDHMAFAYKSAFLESSEGGVTANSESGRTPFPAKIPINQTQFKKLVGIGGDITGVSFDPELAAFYNYTYKTNYYATPNVDYDGFYAYNYGNLGVKKSGSWTAVMKGLTSSLFGSEIYAAQNRYGRYQAYGALEILYKGTLENSGYILNGAGWNWNYAPGATTVVLPFNKLQAGKPRADEYQNLDFAGALSLGKNGIFAIDFAQRDAGYYTTSNLKFKKSVFAFDQLLICLGSNISVSNNQGSVVTTLFQTVSATATPTMYVNSSDPKTGTFASSYSLADDYKWLCSAQGTGVYLPKGNNDYRIELGAQTTPDYTSLTGAETNTANFTRAYLVHGAQPNETSPAKYEYVIAPGTSPSDMKTLAQTLASGSIYEVLHQNNDFHAIKYFPENTTAYAFFKPVNTVNIGLVNSISNQALLSVKEYDSNKVLLTINNPNLNTVTDEVNGFLSVPLAVGLSLNGSYKIINNPNGAGANQQGNLFNLSFTLQDGFGASVLLERLDTTPVKLINFEGSVLNNAVELKWASAQEKNLEKFVLYRSTDGISFAKIAELPATQNSGTRVDYHFSDRSFDAAAGNVYYKLQSMDHDHSISAERIIVIKTSTTNNKISFYPNPISSFINLGLNAERETEGSVQIYSLNGRLLMKKPIRLKAGFNTVPIFLADLNTGEYIIQLVAGDKKESQKFIKL</sequence>
<comment type="caution">
    <text evidence="10">The sequence shown here is derived from an EMBL/GenBank/DDBJ whole genome shotgun (WGS) entry which is preliminary data.</text>
</comment>
<dbReference type="InterPro" id="IPR008979">
    <property type="entry name" value="Galactose-bd-like_sf"/>
</dbReference>
<dbReference type="SUPFAM" id="SSF48230">
    <property type="entry name" value="Chondroitin AC/alginate lyase"/>
    <property type="match status" value="1"/>
</dbReference>
<protein>
    <recommendedName>
        <fullName evidence="12">Secretion system C-terminal sorting domain-containing protein</fullName>
    </recommendedName>
</protein>
<evidence type="ECO:0000256" key="2">
    <source>
        <dbReference type="ARBA" id="ARBA00006699"/>
    </source>
</evidence>
<keyword evidence="4" id="KW-0106">Calcium</keyword>
<evidence type="ECO:0000259" key="9">
    <source>
        <dbReference type="Pfam" id="PF18962"/>
    </source>
</evidence>
<evidence type="ECO:0000313" key="11">
    <source>
        <dbReference type="Proteomes" id="UP000283433"/>
    </source>
</evidence>
<gene>
    <name evidence="10" type="ORF">BCY91_03800</name>
</gene>
<organism evidence="10 11">
    <name type="scientific">Pelobium manganitolerans</name>
    <dbReference type="NCBI Taxonomy" id="1842495"/>
    <lineage>
        <taxon>Bacteria</taxon>
        <taxon>Pseudomonadati</taxon>
        <taxon>Bacteroidota</taxon>
        <taxon>Sphingobacteriia</taxon>
        <taxon>Sphingobacteriales</taxon>
        <taxon>Sphingobacteriaceae</taxon>
        <taxon>Pelobium</taxon>
    </lineage>
</organism>
<dbReference type="Proteomes" id="UP000283433">
    <property type="component" value="Unassembled WGS sequence"/>
</dbReference>
<evidence type="ECO:0000256" key="4">
    <source>
        <dbReference type="ARBA" id="ARBA00022837"/>
    </source>
</evidence>
<dbReference type="SUPFAM" id="SSF49863">
    <property type="entry name" value="Hyaluronate lyase-like, C-terminal domain"/>
    <property type="match status" value="1"/>
</dbReference>
<dbReference type="PANTHER" id="PTHR37322:SF3">
    <property type="entry name" value="CHONDROITIN SULFATE ABC EXOLYASE"/>
    <property type="match status" value="1"/>
</dbReference>
<evidence type="ECO:0000256" key="5">
    <source>
        <dbReference type="ARBA" id="ARBA00023239"/>
    </source>
</evidence>
<dbReference type="Gene3D" id="1.50.10.100">
    <property type="entry name" value="Chondroitin AC/alginate lyase"/>
    <property type="match status" value="1"/>
</dbReference>
<dbReference type="InterPro" id="IPR008929">
    <property type="entry name" value="Chondroitin_lyas"/>
</dbReference>
<evidence type="ECO:0000259" key="7">
    <source>
        <dbReference type="Pfam" id="PF09092"/>
    </source>
</evidence>
<dbReference type="Gene3D" id="2.60.120.430">
    <property type="entry name" value="Galactose-binding lectin"/>
    <property type="match status" value="1"/>
</dbReference>
<dbReference type="InterPro" id="IPR039174">
    <property type="entry name" value="Chondroitin_ABC_lyase"/>
</dbReference>
<dbReference type="NCBIfam" id="TIGR04183">
    <property type="entry name" value="Por_Secre_tail"/>
    <property type="match status" value="1"/>
</dbReference>
<dbReference type="GO" id="GO:0005576">
    <property type="term" value="C:extracellular region"/>
    <property type="evidence" value="ECO:0007669"/>
    <property type="project" value="InterPro"/>
</dbReference>
<dbReference type="GO" id="GO:0030246">
    <property type="term" value="F:carbohydrate binding"/>
    <property type="evidence" value="ECO:0007669"/>
    <property type="project" value="InterPro"/>
</dbReference>
<proteinExistence type="inferred from homology"/>
<dbReference type="GO" id="GO:0016837">
    <property type="term" value="F:carbon-oxygen lyase activity, acting on polysaccharides"/>
    <property type="evidence" value="ECO:0007669"/>
    <property type="project" value="UniProtKB-ARBA"/>
</dbReference>
<dbReference type="Gene3D" id="2.70.98.10">
    <property type="match status" value="1"/>
</dbReference>
<evidence type="ECO:0000259" key="6">
    <source>
        <dbReference type="Pfam" id="PF02278"/>
    </source>
</evidence>
<dbReference type="InterPro" id="IPR026444">
    <property type="entry name" value="Secre_tail"/>
</dbReference>
<reference evidence="10 11" key="1">
    <citation type="submission" date="2016-07" db="EMBL/GenBank/DDBJ databases">
        <title>Genome of Pelobium manganitolerans.</title>
        <authorList>
            <person name="Wu S."/>
            <person name="Wang G."/>
        </authorList>
    </citation>
    <scope>NUCLEOTIDE SEQUENCE [LARGE SCALE GENOMIC DNA]</scope>
    <source>
        <strain evidence="10 11">YS-25</strain>
    </source>
</reference>
<dbReference type="InterPro" id="IPR011013">
    <property type="entry name" value="Gal_mutarotase_sf_dom"/>
</dbReference>
<dbReference type="Gene3D" id="2.60.220.10">
    <property type="entry name" value="Polysaccharide lyase family 8-like, C-terminal"/>
    <property type="match status" value="1"/>
</dbReference>
<dbReference type="InterPro" id="IPR015176">
    <property type="entry name" value="Lyase_N"/>
</dbReference>
<keyword evidence="5" id="KW-0456">Lyase</keyword>
<dbReference type="InterPro" id="IPR011071">
    <property type="entry name" value="Lyase_8-like_C"/>
</dbReference>
<evidence type="ECO:0000256" key="1">
    <source>
        <dbReference type="ARBA" id="ARBA00001913"/>
    </source>
</evidence>
<comment type="cofactor">
    <cofactor evidence="1">
        <name>Ca(2+)</name>
        <dbReference type="ChEBI" id="CHEBI:29108"/>
    </cofactor>
</comment>
<dbReference type="GO" id="GO:0006027">
    <property type="term" value="P:glycosaminoglycan catabolic process"/>
    <property type="evidence" value="ECO:0007669"/>
    <property type="project" value="InterPro"/>
</dbReference>